<keyword evidence="2" id="KW-0472">Membrane</keyword>
<evidence type="ECO:0000256" key="1">
    <source>
        <dbReference type="SAM" id="MobiDB-lite"/>
    </source>
</evidence>
<protein>
    <submittedName>
        <fullName evidence="3">Uncharacterized protein</fullName>
    </submittedName>
</protein>
<dbReference type="EMBL" id="LT670817">
    <property type="protein sequence ID" value="SHH14840.1"/>
    <property type="molecule type" value="Genomic_DNA"/>
</dbReference>
<keyword evidence="2" id="KW-0812">Transmembrane</keyword>
<keyword evidence="2" id="KW-1133">Transmembrane helix</keyword>
<evidence type="ECO:0000313" key="4">
    <source>
        <dbReference type="Proteomes" id="UP000189796"/>
    </source>
</evidence>
<gene>
    <name evidence="3" type="ORF">SAMN05443248_3864</name>
</gene>
<dbReference type="Proteomes" id="UP000189796">
    <property type="component" value="Chromosome I"/>
</dbReference>
<feature type="compositionally biased region" description="Basic residues" evidence="1">
    <location>
        <begin position="115"/>
        <end position="125"/>
    </location>
</feature>
<feature type="compositionally biased region" description="Polar residues" evidence="1">
    <location>
        <begin position="60"/>
        <end position="79"/>
    </location>
</feature>
<sequence>MPLARYFFYVGGLLLALLFIADAYLPKLPVAHGVDEISYSIRIHSDRKWPERIVYDTNLPTITAPQSGNTEQSATSPATIASAKRREQEAFAQLPPSDANQLQSPDSKKPQPKQQRQRKIAKRRTPPPVFLVARQSRFGWFGYW</sequence>
<proteinExistence type="predicted"/>
<evidence type="ECO:0000313" key="3">
    <source>
        <dbReference type="EMBL" id="SHH14840.1"/>
    </source>
</evidence>
<organism evidence="3 4">
    <name type="scientific">Bradyrhizobium erythrophlei</name>
    <dbReference type="NCBI Taxonomy" id="1437360"/>
    <lineage>
        <taxon>Bacteria</taxon>
        <taxon>Pseudomonadati</taxon>
        <taxon>Pseudomonadota</taxon>
        <taxon>Alphaproteobacteria</taxon>
        <taxon>Hyphomicrobiales</taxon>
        <taxon>Nitrobacteraceae</taxon>
        <taxon>Bradyrhizobium</taxon>
    </lineage>
</organism>
<dbReference type="AlphaFoldDB" id="A0A1M5QM79"/>
<name>A0A1M5QM79_9BRAD</name>
<feature type="transmembrane region" description="Helical" evidence="2">
    <location>
        <begin position="6"/>
        <end position="25"/>
    </location>
</feature>
<accession>A0A1M5QM79</accession>
<feature type="region of interest" description="Disordered" evidence="1">
    <location>
        <begin position="60"/>
        <end position="128"/>
    </location>
</feature>
<reference evidence="3 4" key="1">
    <citation type="submission" date="2016-11" db="EMBL/GenBank/DDBJ databases">
        <authorList>
            <person name="Jaros S."/>
            <person name="Januszkiewicz K."/>
            <person name="Wedrychowicz H."/>
        </authorList>
    </citation>
    <scope>NUCLEOTIDE SEQUENCE [LARGE SCALE GENOMIC DNA]</scope>
    <source>
        <strain evidence="3 4">GAS138</strain>
    </source>
</reference>
<evidence type="ECO:0000256" key="2">
    <source>
        <dbReference type="SAM" id="Phobius"/>
    </source>
</evidence>